<evidence type="ECO:0000313" key="3">
    <source>
        <dbReference type="WBParaSite" id="Hba_11610"/>
    </source>
</evidence>
<keyword evidence="2" id="KW-1185">Reference proteome</keyword>
<name>A0A1I7X212_HETBA</name>
<evidence type="ECO:0000313" key="2">
    <source>
        <dbReference type="Proteomes" id="UP000095283"/>
    </source>
</evidence>
<organism evidence="2 3">
    <name type="scientific">Heterorhabditis bacteriophora</name>
    <name type="common">Entomopathogenic nematode worm</name>
    <dbReference type="NCBI Taxonomy" id="37862"/>
    <lineage>
        <taxon>Eukaryota</taxon>
        <taxon>Metazoa</taxon>
        <taxon>Ecdysozoa</taxon>
        <taxon>Nematoda</taxon>
        <taxon>Chromadorea</taxon>
        <taxon>Rhabditida</taxon>
        <taxon>Rhabditina</taxon>
        <taxon>Rhabditomorpha</taxon>
        <taxon>Strongyloidea</taxon>
        <taxon>Heterorhabditidae</taxon>
        <taxon>Heterorhabditis</taxon>
    </lineage>
</organism>
<reference evidence="3" key="1">
    <citation type="submission" date="2016-11" db="UniProtKB">
        <authorList>
            <consortium name="WormBaseParasite"/>
        </authorList>
    </citation>
    <scope>IDENTIFICATION</scope>
</reference>
<accession>A0A1I7X212</accession>
<feature type="compositionally biased region" description="Polar residues" evidence="1">
    <location>
        <begin position="23"/>
        <end position="40"/>
    </location>
</feature>
<proteinExistence type="predicted"/>
<protein>
    <submittedName>
        <fullName evidence="3">Uncharacterized protein</fullName>
    </submittedName>
</protein>
<dbReference type="WBParaSite" id="Hba_11610">
    <property type="protein sequence ID" value="Hba_11610"/>
    <property type="gene ID" value="Hba_11610"/>
</dbReference>
<evidence type="ECO:0000256" key="1">
    <source>
        <dbReference type="SAM" id="MobiDB-lite"/>
    </source>
</evidence>
<sequence length="63" mass="7355">MRKDDPYQQWHFSSALARTRYSTSVPGWNTLEPRSTTVESRTCPPLHCSERYARDRLDSHGTD</sequence>
<dbReference type="Proteomes" id="UP000095283">
    <property type="component" value="Unplaced"/>
</dbReference>
<feature type="region of interest" description="Disordered" evidence="1">
    <location>
        <begin position="23"/>
        <end position="43"/>
    </location>
</feature>
<dbReference type="AlphaFoldDB" id="A0A1I7X212"/>